<organism evidence="1 2">
    <name type="scientific">Pontiella desulfatans</name>
    <dbReference type="NCBI Taxonomy" id="2750659"/>
    <lineage>
        <taxon>Bacteria</taxon>
        <taxon>Pseudomonadati</taxon>
        <taxon>Kiritimatiellota</taxon>
        <taxon>Kiritimatiellia</taxon>
        <taxon>Kiritimatiellales</taxon>
        <taxon>Pontiellaceae</taxon>
        <taxon>Pontiella</taxon>
    </lineage>
</organism>
<dbReference type="Pfam" id="PF09720">
    <property type="entry name" value="Unstab_antitox"/>
    <property type="match status" value="1"/>
</dbReference>
<evidence type="ECO:0008006" key="3">
    <source>
        <dbReference type="Google" id="ProtNLM"/>
    </source>
</evidence>
<name>A0A6C2TWT3_PONDE</name>
<proteinExistence type="predicted"/>
<sequence>MSITEIKSMSRDEQLLAMEMLWDELCHHGQEPESPQWHKDILDKRQARIAEGNAEYLTIEDLKNRIRP</sequence>
<reference evidence="1 2" key="1">
    <citation type="submission" date="2019-04" db="EMBL/GenBank/DDBJ databases">
        <authorList>
            <person name="Van Vliet M D."/>
        </authorList>
    </citation>
    <scope>NUCLEOTIDE SEQUENCE [LARGE SCALE GENOMIC DNA]</scope>
    <source>
        <strain evidence="1 2">F1</strain>
    </source>
</reference>
<dbReference type="InterPro" id="IPR013406">
    <property type="entry name" value="CHP02574_addiction_mod"/>
</dbReference>
<evidence type="ECO:0000313" key="1">
    <source>
        <dbReference type="EMBL" id="VGO12138.1"/>
    </source>
</evidence>
<dbReference type="EMBL" id="CAAHFG010000001">
    <property type="protein sequence ID" value="VGO12138.1"/>
    <property type="molecule type" value="Genomic_DNA"/>
</dbReference>
<gene>
    <name evidence="1" type="ORF">PDESU_00689</name>
</gene>
<accession>A0A6C2TWT3</accession>
<dbReference type="AlphaFoldDB" id="A0A6C2TWT3"/>
<protein>
    <recommendedName>
        <fullName evidence="3">Addiction module component</fullName>
    </recommendedName>
</protein>
<keyword evidence="2" id="KW-1185">Reference proteome</keyword>
<dbReference type="Proteomes" id="UP000366872">
    <property type="component" value="Unassembled WGS sequence"/>
</dbReference>
<evidence type="ECO:0000313" key="2">
    <source>
        <dbReference type="Proteomes" id="UP000366872"/>
    </source>
</evidence>